<reference evidence="1 2" key="1">
    <citation type="submission" date="2016-06" db="EMBL/GenBank/DDBJ databases">
        <title>Complete genome sequence of a saline-alkali tolerant type strain Dietzia timorensis ID05-A0528T.</title>
        <authorList>
            <person name="Wu X."/>
        </authorList>
    </citation>
    <scope>NUCLEOTIDE SEQUENCE [LARGE SCALE GENOMIC DNA]</scope>
    <source>
        <strain evidence="1 2">ID05-A0528</strain>
    </source>
</reference>
<protein>
    <recommendedName>
        <fullName evidence="3">3-methyladenine DNA glycosylase</fullName>
    </recommendedName>
</protein>
<evidence type="ECO:0000313" key="2">
    <source>
        <dbReference type="Proteomes" id="UP000186104"/>
    </source>
</evidence>
<evidence type="ECO:0008006" key="3">
    <source>
        <dbReference type="Google" id="ProtNLM"/>
    </source>
</evidence>
<dbReference type="AlphaFoldDB" id="A0A173LJ91"/>
<dbReference type="OrthoDB" id="9790578at2"/>
<dbReference type="STRING" id="499555.BJL86_1568"/>
<dbReference type="EMBL" id="CP015961">
    <property type="protein sequence ID" value="ANI92345.1"/>
    <property type="molecule type" value="Genomic_DNA"/>
</dbReference>
<organism evidence="1 2">
    <name type="scientific">Dietzia timorensis</name>
    <dbReference type="NCBI Taxonomy" id="499555"/>
    <lineage>
        <taxon>Bacteria</taxon>
        <taxon>Bacillati</taxon>
        <taxon>Actinomycetota</taxon>
        <taxon>Actinomycetes</taxon>
        <taxon>Mycobacteriales</taxon>
        <taxon>Dietziaceae</taxon>
        <taxon>Dietzia</taxon>
    </lineage>
</organism>
<gene>
    <name evidence="1" type="ORF">BJL86_1568</name>
</gene>
<keyword evidence="2" id="KW-1185">Reference proteome</keyword>
<sequence length="308" mass="35148">MAPITAETGAHASRQRVALEDWRACEAEHHAAVDELTAAHLRRSHEGIKHPIIDFLFTYYRSSVGALRTWHPGIGVQLEIEDDRRDIPRFYRRVGTAEDQSTSAIEVDVDAVAESKGKRWQRAATIVSRTASRPPRFGCFGRHEWAMVYRLRPHEIRHEQVPLRVSEGTIAEQVEAGVHCTHFDAFRFFTAPAEPLNEFALSRDSQLEREQPACLHAGMDLYRWASELGPACPSDLLLDTFRSSLRARVVDMQASPYDLSEYGYEPIKIETPQGRAHYAAFQRRWAEETNELRERLLELYASLGVLPE</sequence>
<name>A0A173LJ91_9ACTN</name>
<evidence type="ECO:0000313" key="1">
    <source>
        <dbReference type="EMBL" id="ANI92345.1"/>
    </source>
</evidence>
<proteinExistence type="predicted"/>
<dbReference type="KEGG" id="dtm:BJL86_1568"/>
<dbReference type="Proteomes" id="UP000186104">
    <property type="component" value="Chromosome"/>
</dbReference>
<dbReference type="RefSeq" id="WP_067471284.1">
    <property type="nucleotide sequence ID" value="NZ_CP015961.1"/>
</dbReference>
<accession>A0A173LJ91</accession>